<evidence type="ECO:0000313" key="5">
    <source>
        <dbReference type="EMBL" id="PXY99849.1"/>
    </source>
</evidence>
<dbReference type="Gene3D" id="3.40.50.880">
    <property type="match status" value="1"/>
</dbReference>
<dbReference type="RefSeq" id="WP_110439469.1">
    <property type="nucleotide sequence ID" value="NZ_CP046393.1"/>
</dbReference>
<dbReference type="Gene3D" id="1.10.10.60">
    <property type="entry name" value="Homeodomain-like"/>
    <property type="match status" value="2"/>
</dbReference>
<dbReference type="SUPFAM" id="SSF52317">
    <property type="entry name" value="Class I glutamine amidotransferase-like"/>
    <property type="match status" value="1"/>
</dbReference>
<dbReference type="InterPro" id="IPR018062">
    <property type="entry name" value="HTH_AraC-typ_CS"/>
</dbReference>
<proteinExistence type="predicted"/>
<dbReference type="AlphaFoldDB" id="A0A318MVY5"/>
<dbReference type="Pfam" id="PF12833">
    <property type="entry name" value="HTH_18"/>
    <property type="match status" value="1"/>
</dbReference>
<evidence type="ECO:0000256" key="1">
    <source>
        <dbReference type="ARBA" id="ARBA00023015"/>
    </source>
</evidence>
<dbReference type="GO" id="GO:0043565">
    <property type="term" value="F:sequence-specific DNA binding"/>
    <property type="evidence" value="ECO:0007669"/>
    <property type="project" value="InterPro"/>
</dbReference>
<protein>
    <submittedName>
        <fullName evidence="5">AraC family transcriptional regulator</fullName>
    </submittedName>
</protein>
<dbReference type="InterPro" id="IPR009057">
    <property type="entry name" value="Homeodomain-like_sf"/>
</dbReference>
<dbReference type="InterPro" id="IPR002818">
    <property type="entry name" value="DJ-1/PfpI"/>
</dbReference>
<name>A0A318MVY5_9PROT</name>
<keyword evidence="6" id="KW-1185">Reference proteome</keyword>
<dbReference type="EMBL" id="QGLT01000004">
    <property type="protein sequence ID" value="PXY99849.1"/>
    <property type="molecule type" value="Genomic_DNA"/>
</dbReference>
<dbReference type="Pfam" id="PF01965">
    <property type="entry name" value="DJ-1_PfpI"/>
    <property type="match status" value="1"/>
</dbReference>
<reference evidence="5 6" key="1">
    <citation type="submission" date="2018-05" db="EMBL/GenBank/DDBJ databases">
        <title>Reference genomes for bee gut microbiota database.</title>
        <authorList>
            <person name="Ellegaard K.M."/>
        </authorList>
    </citation>
    <scope>NUCLEOTIDE SEQUENCE [LARGE SCALE GENOMIC DNA]</scope>
    <source>
        <strain evidence="5 6">ESL0284</strain>
    </source>
</reference>
<dbReference type="InterPro" id="IPR029062">
    <property type="entry name" value="Class_I_gatase-like"/>
</dbReference>
<evidence type="ECO:0000259" key="4">
    <source>
        <dbReference type="PROSITE" id="PS01124"/>
    </source>
</evidence>
<evidence type="ECO:0000256" key="3">
    <source>
        <dbReference type="ARBA" id="ARBA00023163"/>
    </source>
</evidence>
<dbReference type="SMART" id="SM00342">
    <property type="entry name" value="HTH_ARAC"/>
    <property type="match status" value="1"/>
</dbReference>
<dbReference type="OrthoDB" id="9793422at2"/>
<dbReference type="InterPro" id="IPR052158">
    <property type="entry name" value="INH-QAR"/>
</dbReference>
<dbReference type="Proteomes" id="UP000247565">
    <property type="component" value="Unassembled WGS sequence"/>
</dbReference>
<keyword evidence="1" id="KW-0805">Transcription regulation</keyword>
<feature type="domain" description="HTH araC/xylS-type" evidence="4">
    <location>
        <begin position="222"/>
        <end position="320"/>
    </location>
</feature>
<gene>
    <name evidence="5" type="ORF">DK869_07920</name>
</gene>
<dbReference type="PANTHER" id="PTHR43130">
    <property type="entry name" value="ARAC-FAMILY TRANSCRIPTIONAL REGULATOR"/>
    <property type="match status" value="1"/>
</dbReference>
<keyword evidence="3" id="KW-0804">Transcription</keyword>
<dbReference type="SUPFAM" id="SSF46689">
    <property type="entry name" value="Homeodomain-like"/>
    <property type="match status" value="2"/>
</dbReference>
<organism evidence="5 6">
    <name type="scientific">Commensalibacter melissae</name>
    <dbReference type="NCBI Taxonomy" id="2070537"/>
    <lineage>
        <taxon>Bacteria</taxon>
        <taxon>Pseudomonadati</taxon>
        <taxon>Pseudomonadota</taxon>
        <taxon>Alphaproteobacteria</taxon>
        <taxon>Acetobacterales</taxon>
        <taxon>Acetobacteraceae</taxon>
    </lineage>
</organism>
<dbReference type="PANTHER" id="PTHR43130:SF3">
    <property type="entry name" value="HTH-TYPE TRANSCRIPTIONAL REGULATOR RV1931C"/>
    <property type="match status" value="1"/>
</dbReference>
<dbReference type="InterPro" id="IPR018060">
    <property type="entry name" value="HTH_AraC"/>
</dbReference>
<dbReference type="PROSITE" id="PS00041">
    <property type="entry name" value="HTH_ARAC_FAMILY_1"/>
    <property type="match status" value="1"/>
</dbReference>
<comment type="caution">
    <text evidence="5">The sequence shown here is derived from an EMBL/GenBank/DDBJ whole genome shotgun (WGS) entry which is preliminary data.</text>
</comment>
<keyword evidence="2" id="KW-0238">DNA-binding</keyword>
<evidence type="ECO:0000313" key="6">
    <source>
        <dbReference type="Proteomes" id="UP000247565"/>
    </source>
</evidence>
<sequence length="323" mass="37125">MKKIDLINIGLLMYPNVQQGAIFGLIDFFSVANQLVKEKWNTNLPIPQIKIVKIDKPTVNFNLPSFIVKKNDLNFSVIIVPPCTEEFPSGRKYNTHINFLKHSFKQPCTIASIGNGIFLLAETGLLDGYTVTTHWQLKHQFRNQFPNIYTDFDSMVIEERNIITTAGSLSWIDLGLELVKKFFGSIVMAEVARFFLVQPARRAQSYFNIFSPNLTHGDIPIIKGQKWISNQKNMNISLKQLSKVTGLEIRTLQRRFIKATGMTVTEYIQHHRICRAQFLLQFSKKLIDEIGIECGYKDLNAFRKIFTKIVGLSPSLYRRNFTV</sequence>
<accession>A0A318MVY5</accession>
<dbReference type="GO" id="GO:0003700">
    <property type="term" value="F:DNA-binding transcription factor activity"/>
    <property type="evidence" value="ECO:0007669"/>
    <property type="project" value="InterPro"/>
</dbReference>
<dbReference type="PROSITE" id="PS01124">
    <property type="entry name" value="HTH_ARAC_FAMILY_2"/>
    <property type="match status" value="1"/>
</dbReference>
<evidence type="ECO:0000256" key="2">
    <source>
        <dbReference type="ARBA" id="ARBA00023125"/>
    </source>
</evidence>